<dbReference type="Proteomes" id="UP000193560">
    <property type="component" value="Unassembled WGS sequence"/>
</dbReference>
<keyword evidence="3" id="KW-1185">Reference proteome</keyword>
<sequence>MNGLCCHCSNTGAGIPLSTAPVMPPNRIKPIQHAIHSSVFHQSNHGFNFSYLVISCCCLLLIEVSFLLFVLSDAASTDPEIVSFDEPPSP</sequence>
<evidence type="ECO:0000313" key="3">
    <source>
        <dbReference type="Proteomes" id="UP000193560"/>
    </source>
</evidence>
<dbReference type="AlphaFoldDB" id="A0A1X2IJH0"/>
<keyword evidence="1" id="KW-1133">Transmembrane helix</keyword>
<feature type="transmembrane region" description="Helical" evidence="1">
    <location>
        <begin position="49"/>
        <end position="71"/>
    </location>
</feature>
<keyword evidence="1" id="KW-0812">Transmembrane</keyword>
<accession>A0A1X2IJH0</accession>
<reference evidence="2 3" key="1">
    <citation type="submission" date="2016-07" db="EMBL/GenBank/DDBJ databases">
        <title>Pervasive Adenine N6-methylation of Active Genes in Fungi.</title>
        <authorList>
            <consortium name="DOE Joint Genome Institute"/>
            <person name="Mondo S.J."/>
            <person name="Dannebaum R.O."/>
            <person name="Kuo R.C."/>
            <person name="Labutti K."/>
            <person name="Haridas S."/>
            <person name="Kuo A."/>
            <person name="Salamov A."/>
            <person name="Ahrendt S.R."/>
            <person name="Lipzen A."/>
            <person name="Sullivan W."/>
            <person name="Andreopoulos W.B."/>
            <person name="Clum A."/>
            <person name="Lindquist E."/>
            <person name="Daum C."/>
            <person name="Ramamoorthy G.K."/>
            <person name="Gryganskyi A."/>
            <person name="Culley D."/>
            <person name="Magnuson J.K."/>
            <person name="James T.Y."/>
            <person name="O'Malley M.A."/>
            <person name="Stajich J.E."/>
            <person name="Spatafora J.W."/>
            <person name="Visel A."/>
            <person name="Grigoriev I.V."/>
        </authorList>
    </citation>
    <scope>NUCLEOTIDE SEQUENCE [LARGE SCALE GENOMIC DNA]</scope>
    <source>
        <strain evidence="2 3">NRRL 1336</strain>
    </source>
</reference>
<evidence type="ECO:0000256" key="1">
    <source>
        <dbReference type="SAM" id="Phobius"/>
    </source>
</evidence>
<organism evidence="2 3">
    <name type="scientific">Absidia repens</name>
    <dbReference type="NCBI Taxonomy" id="90262"/>
    <lineage>
        <taxon>Eukaryota</taxon>
        <taxon>Fungi</taxon>
        <taxon>Fungi incertae sedis</taxon>
        <taxon>Mucoromycota</taxon>
        <taxon>Mucoromycotina</taxon>
        <taxon>Mucoromycetes</taxon>
        <taxon>Mucorales</taxon>
        <taxon>Cunninghamellaceae</taxon>
        <taxon>Absidia</taxon>
    </lineage>
</organism>
<evidence type="ECO:0000313" key="2">
    <source>
        <dbReference type="EMBL" id="ORZ17694.1"/>
    </source>
</evidence>
<protein>
    <submittedName>
        <fullName evidence="2">Uncharacterized protein</fullName>
    </submittedName>
</protein>
<proteinExistence type="predicted"/>
<comment type="caution">
    <text evidence="2">The sequence shown here is derived from an EMBL/GenBank/DDBJ whole genome shotgun (WGS) entry which is preliminary data.</text>
</comment>
<gene>
    <name evidence="2" type="ORF">BCR42DRAFT_412318</name>
</gene>
<dbReference type="EMBL" id="MCGE01000009">
    <property type="protein sequence ID" value="ORZ17694.1"/>
    <property type="molecule type" value="Genomic_DNA"/>
</dbReference>
<keyword evidence="1" id="KW-0472">Membrane</keyword>
<name>A0A1X2IJH0_9FUNG</name>